<dbReference type="GO" id="GO:0050830">
    <property type="term" value="P:defense response to Gram-positive bacterium"/>
    <property type="evidence" value="ECO:0007669"/>
    <property type="project" value="InterPro"/>
</dbReference>
<organism evidence="1 2">
    <name type="scientific">Paenibacillus agri</name>
    <dbReference type="NCBI Taxonomy" id="2744309"/>
    <lineage>
        <taxon>Bacteria</taxon>
        <taxon>Bacillati</taxon>
        <taxon>Bacillota</taxon>
        <taxon>Bacilli</taxon>
        <taxon>Bacillales</taxon>
        <taxon>Paenibacillaceae</taxon>
        <taxon>Paenibacillus</taxon>
    </lineage>
</organism>
<dbReference type="AlphaFoldDB" id="A0A850EIA1"/>
<reference evidence="1" key="1">
    <citation type="submission" date="2020-06" db="EMBL/GenBank/DDBJ databases">
        <title>Paenibacillus sp. nov., isolated from soil.</title>
        <authorList>
            <person name="Seo Y.L."/>
        </authorList>
    </citation>
    <scope>NUCLEOTIDE SEQUENCE [LARGE SCALE GENOMIC DNA]</scope>
    <source>
        <strain evidence="1">JW14</strain>
    </source>
</reference>
<keyword evidence="2" id="KW-1185">Reference proteome</keyword>
<dbReference type="Proteomes" id="UP000564806">
    <property type="component" value="Unassembled WGS sequence"/>
</dbReference>
<dbReference type="InterPro" id="IPR027632">
    <property type="entry name" value="Lant_2_A2"/>
</dbReference>
<evidence type="ECO:0000313" key="2">
    <source>
        <dbReference type="Proteomes" id="UP000564806"/>
    </source>
</evidence>
<comment type="caution">
    <text evidence="1">The sequence shown here is derived from an EMBL/GenBank/DDBJ whole genome shotgun (WGS) entry which is preliminary data.</text>
</comment>
<proteinExistence type="predicted"/>
<dbReference type="Pfam" id="PF16934">
    <property type="entry name" value="Mersacidin"/>
    <property type="match status" value="1"/>
</dbReference>
<sequence>MNRKAALRSLDMENPAGSPLVELGDNELMRIHGGADVQPETTPVCGFFVGVGIGVILSVVKC</sequence>
<evidence type="ECO:0000313" key="1">
    <source>
        <dbReference type="EMBL" id="NUU59117.1"/>
    </source>
</evidence>
<accession>A0A850EIA1</accession>
<name>A0A850EIA1_9BACL</name>
<dbReference type="EMBL" id="JABWCS010000178">
    <property type="protein sequence ID" value="NUU59117.1"/>
    <property type="molecule type" value="Genomic_DNA"/>
</dbReference>
<protein>
    <submittedName>
        <fullName evidence="1">Type 2 lantibiotic</fullName>
    </submittedName>
</protein>
<dbReference type="RefSeq" id="WP_175369819.1">
    <property type="nucleotide sequence ID" value="NZ_JABWCS010000178.1"/>
</dbReference>
<gene>
    <name evidence="1" type="ORF">HPT30_01800</name>
</gene>